<dbReference type="Proteomes" id="UP001523219">
    <property type="component" value="Unassembled WGS sequence"/>
</dbReference>
<dbReference type="RefSeq" id="WP_252424398.1">
    <property type="nucleotide sequence ID" value="NZ_JAMWMR010000007.1"/>
</dbReference>
<evidence type="ECO:0000313" key="4">
    <source>
        <dbReference type="Proteomes" id="UP001523219"/>
    </source>
</evidence>
<proteinExistence type="predicted"/>
<keyword evidence="2" id="KW-0732">Signal</keyword>
<feature type="region of interest" description="Disordered" evidence="1">
    <location>
        <begin position="30"/>
        <end position="58"/>
    </location>
</feature>
<feature type="chain" id="PRO_5046231346" description="Bacterial Ig domain-containing protein" evidence="2">
    <location>
        <begin position="33"/>
        <end position="152"/>
    </location>
</feature>
<keyword evidence="4" id="KW-1185">Reference proteome</keyword>
<evidence type="ECO:0008006" key="5">
    <source>
        <dbReference type="Google" id="ProtNLM"/>
    </source>
</evidence>
<organism evidence="3 4">
    <name type="scientific">Streptomyces macrolidinus</name>
    <dbReference type="NCBI Taxonomy" id="2952607"/>
    <lineage>
        <taxon>Bacteria</taxon>
        <taxon>Bacillati</taxon>
        <taxon>Actinomycetota</taxon>
        <taxon>Actinomycetes</taxon>
        <taxon>Kitasatosporales</taxon>
        <taxon>Streptomycetaceae</taxon>
        <taxon>Streptomyces</taxon>
    </lineage>
</organism>
<gene>
    <name evidence="3" type="ORF">NGF19_10740</name>
</gene>
<accession>A0ABT0ZCG7</accession>
<dbReference type="EMBL" id="JAMWMR010000007">
    <property type="protein sequence ID" value="MCN9241257.1"/>
    <property type="molecule type" value="Genomic_DNA"/>
</dbReference>
<evidence type="ECO:0000256" key="2">
    <source>
        <dbReference type="SAM" id="SignalP"/>
    </source>
</evidence>
<evidence type="ECO:0000313" key="3">
    <source>
        <dbReference type="EMBL" id="MCN9241257.1"/>
    </source>
</evidence>
<reference evidence="3 4" key="1">
    <citation type="submission" date="2022-05" db="EMBL/GenBank/DDBJ databases">
        <title>Streptomyces sp. nov. RY43-2 isolated from soil of a peat swamp forest.</title>
        <authorList>
            <person name="Kanchanasin P."/>
            <person name="Tanasupawat S."/>
            <person name="Phongsopitanun W."/>
        </authorList>
    </citation>
    <scope>NUCLEOTIDE SEQUENCE [LARGE SCALE GENOMIC DNA]</scope>
    <source>
        <strain evidence="3 4">RY43-2</strain>
    </source>
</reference>
<sequence>MKSSLRTRSTRVLAVGALSAALLTAGTAGAFAAEPNPNPKATRMAEPEATLKQDPNINERSASVTTKVDRTQVMAGEKVTLTGRTDGLKTGSPVVIERYYDGKWTPIKTELHYTIDKNYNYRLDTRLDYKGQEQLRVRAGDVVSQPVTVTVK</sequence>
<name>A0ABT0ZCG7_9ACTN</name>
<feature type="signal peptide" evidence="2">
    <location>
        <begin position="1"/>
        <end position="32"/>
    </location>
</feature>
<protein>
    <recommendedName>
        <fullName evidence="5">Bacterial Ig domain-containing protein</fullName>
    </recommendedName>
</protein>
<evidence type="ECO:0000256" key="1">
    <source>
        <dbReference type="SAM" id="MobiDB-lite"/>
    </source>
</evidence>
<comment type="caution">
    <text evidence="3">The sequence shown here is derived from an EMBL/GenBank/DDBJ whole genome shotgun (WGS) entry which is preliminary data.</text>
</comment>